<reference evidence="1" key="1">
    <citation type="submission" date="2020-12" db="EMBL/GenBank/DDBJ databases">
        <title>Vagococcus allomyrinae sp. nov. and Enterococcus lavae sp. nov., isolated from the larvae of Allomyrina dichotoma.</title>
        <authorList>
            <person name="Lee S.D."/>
        </authorList>
    </citation>
    <scope>NUCLEOTIDE SEQUENCE</scope>
    <source>
        <strain evidence="1">BWB3-3</strain>
    </source>
</reference>
<protein>
    <submittedName>
        <fullName evidence="1">Uncharacterized protein</fullName>
    </submittedName>
</protein>
<keyword evidence="2" id="KW-1185">Reference proteome</keyword>
<sequence length="45" mass="5363">MNNSTFEEIEDQLNELKRLIASYPSKTTKEQQLQLNSLKKNWHIT</sequence>
<evidence type="ECO:0000313" key="2">
    <source>
        <dbReference type="Proteomes" id="UP000674938"/>
    </source>
</evidence>
<dbReference type="Proteomes" id="UP000674938">
    <property type="component" value="Unassembled WGS sequence"/>
</dbReference>
<gene>
    <name evidence="1" type="ORF">I6N95_22495</name>
</gene>
<dbReference type="AlphaFoldDB" id="A0A940PH17"/>
<dbReference type="RefSeq" id="WP_209531651.1">
    <property type="nucleotide sequence ID" value="NZ_JAEEGA010000019.1"/>
</dbReference>
<dbReference type="EMBL" id="JAEEGA010000019">
    <property type="protein sequence ID" value="MBP1043803.1"/>
    <property type="molecule type" value="Genomic_DNA"/>
</dbReference>
<comment type="caution">
    <text evidence="1">The sequence shown here is derived from an EMBL/GenBank/DDBJ whole genome shotgun (WGS) entry which is preliminary data.</text>
</comment>
<proteinExistence type="predicted"/>
<name>A0A940PH17_9ENTE</name>
<organism evidence="1 2">
    <name type="scientific">Vagococcus allomyrinae</name>
    <dbReference type="NCBI Taxonomy" id="2794353"/>
    <lineage>
        <taxon>Bacteria</taxon>
        <taxon>Bacillati</taxon>
        <taxon>Bacillota</taxon>
        <taxon>Bacilli</taxon>
        <taxon>Lactobacillales</taxon>
        <taxon>Enterococcaceae</taxon>
        <taxon>Vagococcus</taxon>
    </lineage>
</organism>
<accession>A0A940PH17</accession>
<evidence type="ECO:0000313" key="1">
    <source>
        <dbReference type="EMBL" id="MBP1043803.1"/>
    </source>
</evidence>